<feature type="domain" description="S1 motif" evidence="3">
    <location>
        <begin position="156"/>
        <end position="223"/>
    </location>
</feature>
<name>A0A850EPG2_9BACL</name>
<evidence type="ECO:0000313" key="4">
    <source>
        <dbReference type="EMBL" id="NUU60522.1"/>
    </source>
</evidence>
<dbReference type="InterPro" id="IPR012340">
    <property type="entry name" value="NA-bd_OB-fold"/>
</dbReference>
<dbReference type="GO" id="GO:0003676">
    <property type="term" value="F:nucleic acid binding"/>
    <property type="evidence" value="ECO:0007669"/>
    <property type="project" value="InterPro"/>
</dbReference>
<evidence type="ECO:0000313" key="5">
    <source>
        <dbReference type="Proteomes" id="UP000564806"/>
    </source>
</evidence>
<comment type="caution">
    <text evidence="4">The sequence shown here is derived from an EMBL/GenBank/DDBJ whole genome shotgun (WGS) entry which is preliminary data.</text>
</comment>
<dbReference type="Gene3D" id="2.40.50.140">
    <property type="entry name" value="Nucleic acid-binding proteins"/>
    <property type="match status" value="3"/>
</dbReference>
<dbReference type="SMART" id="SM00316">
    <property type="entry name" value="S1"/>
    <property type="match status" value="3"/>
</dbReference>
<feature type="region of interest" description="Disordered" evidence="2">
    <location>
        <begin position="293"/>
        <end position="315"/>
    </location>
</feature>
<keyword evidence="5" id="KW-1185">Reference proteome</keyword>
<protein>
    <submittedName>
        <fullName evidence="4">RNA-binding protein</fullName>
    </submittedName>
</protein>
<dbReference type="InterPro" id="IPR014464">
    <property type="entry name" value="CvfB_fam"/>
</dbReference>
<accession>A0A850EPG2</accession>
<dbReference type="PANTHER" id="PTHR37296">
    <property type="entry name" value="CONSERVED VIRULENCE FACTOR B"/>
    <property type="match status" value="1"/>
</dbReference>
<dbReference type="InterPro" id="IPR003029">
    <property type="entry name" value="S1_domain"/>
</dbReference>
<dbReference type="PANTHER" id="PTHR37296:SF1">
    <property type="entry name" value="CONSERVED VIRULENCE FACTOR B"/>
    <property type="match status" value="1"/>
</dbReference>
<dbReference type="Pfam" id="PF13509">
    <property type="entry name" value="S1_2"/>
    <property type="match status" value="1"/>
</dbReference>
<dbReference type="Pfam" id="PF21191">
    <property type="entry name" value="CvfB_1st"/>
    <property type="match status" value="1"/>
</dbReference>
<organism evidence="4 5">
    <name type="scientific">Paenibacillus agri</name>
    <dbReference type="NCBI Taxonomy" id="2744309"/>
    <lineage>
        <taxon>Bacteria</taxon>
        <taxon>Bacillati</taxon>
        <taxon>Bacillota</taxon>
        <taxon>Bacilli</taxon>
        <taxon>Bacillales</taxon>
        <taxon>Paenibacillaceae</taxon>
        <taxon>Paenibacillus</taxon>
    </lineage>
</organism>
<dbReference type="EMBL" id="JABWCS010000202">
    <property type="protein sequence ID" value="NUU60522.1"/>
    <property type="molecule type" value="Genomic_DNA"/>
</dbReference>
<dbReference type="InterPro" id="IPR048588">
    <property type="entry name" value="CvfB_S1_2nd"/>
</dbReference>
<dbReference type="SUPFAM" id="SSF50249">
    <property type="entry name" value="Nucleic acid-binding proteins"/>
    <property type="match status" value="1"/>
</dbReference>
<dbReference type="Gene3D" id="1.10.10.10">
    <property type="entry name" value="Winged helix-like DNA-binding domain superfamily/Winged helix DNA-binding domain"/>
    <property type="match status" value="1"/>
</dbReference>
<sequence>MNLIAGTTVTLTVAREVSPYGYFLTNGDEEVMLHYTELANKSKPKPGDKLEVFIFFDTEDRLAATLNKPYLQLGELALLEVADIHPRLGCFLEMGLGRQLLLPIRELPDLNELKPQIGDKVFVLMEHDKQGRLRAKLAGEQELAPLAVAAPESWKGQTVSARVYKPLQMGTFVLVDAGVLGFGIIGMVHSSERSRLLRLGEQIGARISHVREDGRVNLSMSQRKEVGRDVDSTTLLEFLNSRPGGSMPYSDATPPDIIKQRFGISKSAFKRALGKLMKEGLVTQKENWTYLASSQENASAEGNDANEGESSQDGQ</sequence>
<gene>
    <name evidence="4" type="ORF">HPT30_09220</name>
</gene>
<evidence type="ECO:0000259" key="3">
    <source>
        <dbReference type="PROSITE" id="PS50126"/>
    </source>
</evidence>
<dbReference type="InterPro" id="IPR039566">
    <property type="entry name" value="CvfB_S1_st"/>
</dbReference>
<reference evidence="4" key="1">
    <citation type="submission" date="2020-06" db="EMBL/GenBank/DDBJ databases">
        <title>Paenibacillus sp. nov., isolated from soil.</title>
        <authorList>
            <person name="Seo Y.L."/>
        </authorList>
    </citation>
    <scope>NUCLEOTIDE SEQUENCE [LARGE SCALE GENOMIC DNA]</scope>
    <source>
        <strain evidence="4">JW14</strain>
    </source>
</reference>
<dbReference type="InterPro" id="IPR040764">
    <property type="entry name" value="CvfB_WH"/>
</dbReference>
<dbReference type="Pfam" id="PF21543">
    <property type="entry name" value="CvfB_2nd"/>
    <property type="match status" value="1"/>
</dbReference>
<evidence type="ECO:0000256" key="1">
    <source>
        <dbReference type="PIRNR" id="PIRNR012524"/>
    </source>
</evidence>
<dbReference type="Pfam" id="PF17783">
    <property type="entry name" value="WHD_CvfB"/>
    <property type="match status" value="1"/>
</dbReference>
<evidence type="ECO:0000256" key="2">
    <source>
        <dbReference type="SAM" id="MobiDB-lite"/>
    </source>
</evidence>
<dbReference type="PIRSF" id="PIRSF012524">
    <property type="entry name" value="YitL_S1"/>
    <property type="match status" value="1"/>
</dbReference>
<comment type="similarity">
    <text evidence="1">Belongs to the CvfB family.</text>
</comment>
<dbReference type="AlphaFoldDB" id="A0A850EPG2"/>
<dbReference type="RefSeq" id="WP_175371113.1">
    <property type="nucleotide sequence ID" value="NZ_JABWCS010000202.1"/>
</dbReference>
<dbReference type="Proteomes" id="UP000564806">
    <property type="component" value="Unassembled WGS sequence"/>
</dbReference>
<proteinExistence type="inferred from homology"/>
<dbReference type="PROSITE" id="PS50126">
    <property type="entry name" value="S1"/>
    <property type="match status" value="1"/>
</dbReference>
<dbReference type="InterPro" id="IPR048587">
    <property type="entry name" value="CvfB_S1_3rd"/>
</dbReference>
<dbReference type="InterPro" id="IPR036388">
    <property type="entry name" value="WH-like_DNA-bd_sf"/>
</dbReference>